<keyword evidence="2" id="KW-1185">Reference proteome</keyword>
<sequence>MAFIIDILATHEQLGLEDELFNALIRTTMWLLICQNTTVGDWSKMRSETGWKEWYGVAKRYWEALDHKATKCSTVSCLSQNRE</sequence>
<proteinExistence type="predicted"/>
<protein>
    <submittedName>
        <fullName evidence="1">Uncharacterized protein</fullName>
    </submittedName>
</protein>
<reference evidence="1 2" key="1">
    <citation type="journal article" date="2022" name="bioRxiv">
        <title>The genome of the oomycete Peronosclerospora sorghi, a cosmopolitan pathogen of maize and sorghum, is inflated with dispersed pseudogenes.</title>
        <authorList>
            <person name="Fletcher K."/>
            <person name="Martin F."/>
            <person name="Isakeit T."/>
            <person name="Cavanaugh K."/>
            <person name="Magill C."/>
            <person name="Michelmore R."/>
        </authorList>
    </citation>
    <scope>NUCLEOTIDE SEQUENCE [LARGE SCALE GENOMIC DNA]</scope>
    <source>
        <strain evidence="1">P6</strain>
    </source>
</reference>
<evidence type="ECO:0000313" key="2">
    <source>
        <dbReference type="Proteomes" id="UP001163321"/>
    </source>
</evidence>
<organism evidence="1 2">
    <name type="scientific">Peronosclerospora sorghi</name>
    <dbReference type="NCBI Taxonomy" id="230839"/>
    <lineage>
        <taxon>Eukaryota</taxon>
        <taxon>Sar</taxon>
        <taxon>Stramenopiles</taxon>
        <taxon>Oomycota</taxon>
        <taxon>Peronosporomycetes</taxon>
        <taxon>Peronosporales</taxon>
        <taxon>Peronosporaceae</taxon>
        <taxon>Peronosclerospora</taxon>
    </lineage>
</organism>
<accession>A0ACC0WWI1</accession>
<dbReference type="Proteomes" id="UP001163321">
    <property type="component" value="Chromosome 1"/>
</dbReference>
<gene>
    <name evidence="1" type="ORF">PsorP6_001079</name>
</gene>
<evidence type="ECO:0000313" key="1">
    <source>
        <dbReference type="EMBL" id="KAI9923159.1"/>
    </source>
</evidence>
<comment type="caution">
    <text evidence="1">The sequence shown here is derived from an EMBL/GenBank/DDBJ whole genome shotgun (WGS) entry which is preliminary data.</text>
</comment>
<dbReference type="EMBL" id="CM047580">
    <property type="protein sequence ID" value="KAI9923159.1"/>
    <property type="molecule type" value="Genomic_DNA"/>
</dbReference>
<name>A0ACC0WWI1_9STRA</name>